<organism evidence="7 8">
    <name type="scientific">Thraustotheca clavata</name>
    <dbReference type="NCBI Taxonomy" id="74557"/>
    <lineage>
        <taxon>Eukaryota</taxon>
        <taxon>Sar</taxon>
        <taxon>Stramenopiles</taxon>
        <taxon>Oomycota</taxon>
        <taxon>Saprolegniomycetes</taxon>
        <taxon>Saprolegniales</taxon>
        <taxon>Achlyaceae</taxon>
        <taxon>Thraustotheca</taxon>
    </lineage>
</organism>
<feature type="compositionally biased region" description="Acidic residues" evidence="5">
    <location>
        <begin position="253"/>
        <end position="274"/>
    </location>
</feature>
<dbReference type="InterPro" id="IPR006073">
    <property type="entry name" value="GTP-bd"/>
</dbReference>
<feature type="region of interest" description="Disordered" evidence="5">
    <location>
        <begin position="558"/>
        <end position="586"/>
    </location>
</feature>
<protein>
    <submittedName>
        <fullName evidence="7">Large subunit GTPase 1</fullName>
    </submittedName>
</protein>
<accession>A0A1W0A241</accession>
<evidence type="ECO:0000256" key="5">
    <source>
        <dbReference type="SAM" id="MobiDB-lite"/>
    </source>
</evidence>
<feature type="domain" description="G" evidence="6">
    <location>
        <begin position="337"/>
        <end position="397"/>
    </location>
</feature>
<evidence type="ECO:0000256" key="2">
    <source>
        <dbReference type="ARBA" id="ARBA00022741"/>
    </source>
</evidence>
<comment type="caution">
    <text evidence="7">The sequence shown here is derived from an EMBL/GenBank/DDBJ whole genome shotgun (WGS) entry which is preliminary data.</text>
</comment>
<dbReference type="EMBL" id="JNBS01000632">
    <property type="protein sequence ID" value="OQS04335.1"/>
    <property type="molecule type" value="Genomic_DNA"/>
</dbReference>
<evidence type="ECO:0000256" key="1">
    <source>
        <dbReference type="ARBA" id="ARBA00022490"/>
    </source>
</evidence>
<sequence length="625" mass="70304">MGRSKKAGTSLGKALMRTNVKKAKELQSSAGKHVSATDGGDSTVALASYLEGSSLDDFLANATLANREFIAEKERVMVLEANGMPTLAKLDMSKVPEMDFSEMKIPRRPSWDSTTTAAELNMRERESFLNWRRDIAMLEQATEEREVTPFEKNLEVWRQLWRVIERSDIVVQIVDARNPLFYRSIDLERYVKEVDAAKDVMLIVNKSDYLTPEQRVMWADYFKANKIDFVFFSAKEAQEKLDAEYKASRDIIVSDEEDNEEDDEEDEEDEDEENDAKNEIVSKEAPKVVEEIKPASSEREDCIVLTREELLEYFDGRADQVVKRVGLRADDKGLVKFGMVGFPNVGKSSAINALLGASNYSHHTQRVAVGATPGKTKHFQTMILSDKIMLCDCPGLVFPSFVNSKAEMLCCGVLPISQLRDHVPPCELVARRIPRVVFEKTYGIKVPFPNSGRYNDPVDVYVLLEVYARARGFATAGKGGPDQSRAARVLLRDYVMGRLLYCHPPPGVSPSEPAFDPNELAKKFIVKEDDPVNALLQPLSDEEDEEKPTNFDLVGVDSKTGASKRLKRHGRKGRKARDRNPYEDIDGTASTVTAHISRGKKQMNQKDFVRVTMPHHTTYTPGAKF</sequence>
<dbReference type="InterPro" id="IPR043358">
    <property type="entry name" value="GNL1-like"/>
</dbReference>
<name>A0A1W0A241_9STRA</name>
<dbReference type="PANTHER" id="PTHR45709:SF2">
    <property type="entry name" value="LARGE SUBUNIT GTPASE 1 HOMOLOG"/>
    <property type="match status" value="1"/>
</dbReference>
<feature type="region of interest" description="Disordered" evidence="5">
    <location>
        <begin position="252"/>
        <end position="284"/>
    </location>
</feature>
<dbReference type="Pfam" id="PF01926">
    <property type="entry name" value="MMR_HSR1"/>
    <property type="match status" value="1"/>
</dbReference>
<evidence type="ECO:0000313" key="7">
    <source>
        <dbReference type="EMBL" id="OQS04335.1"/>
    </source>
</evidence>
<feature type="compositionally biased region" description="Basic residues" evidence="5">
    <location>
        <begin position="562"/>
        <end position="577"/>
    </location>
</feature>
<evidence type="ECO:0000259" key="6">
    <source>
        <dbReference type="Pfam" id="PF01926"/>
    </source>
</evidence>
<dbReference type="STRING" id="74557.A0A1W0A241"/>
<feature type="compositionally biased region" description="Basic and acidic residues" evidence="5">
    <location>
        <begin position="275"/>
        <end position="284"/>
    </location>
</feature>
<dbReference type="InterPro" id="IPR027417">
    <property type="entry name" value="P-loop_NTPase"/>
</dbReference>
<dbReference type="GO" id="GO:0005829">
    <property type="term" value="C:cytosol"/>
    <property type="evidence" value="ECO:0007669"/>
    <property type="project" value="TreeGrafter"/>
</dbReference>
<reference evidence="7 8" key="1">
    <citation type="journal article" date="2014" name="Genome Biol. Evol.">
        <title>The secreted proteins of Achlya hypogyna and Thraustotheca clavata identify the ancestral oomycete secretome and reveal gene acquisitions by horizontal gene transfer.</title>
        <authorList>
            <person name="Misner I."/>
            <person name="Blouin N."/>
            <person name="Leonard G."/>
            <person name="Richards T.A."/>
            <person name="Lane C.E."/>
        </authorList>
    </citation>
    <scope>NUCLEOTIDE SEQUENCE [LARGE SCALE GENOMIC DNA]</scope>
    <source>
        <strain evidence="7 8">ATCC 34112</strain>
    </source>
</reference>
<dbReference type="Gene3D" id="3.40.50.300">
    <property type="entry name" value="P-loop containing nucleotide triphosphate hydrolases"/>
    <property type="match status" value="1"/>
</dbReference>
<evidence type="ECO:0000256" key="3">
    <source>
        <dbReference type="ARBA" id="ARBA00022801"/>
    </source>
</evidence>
<keyword evidence="4" id="KW-0342">GTP-binding</keyword>
<keyword evidence="3" id="KW-0378">Hydrolase</keyword>
<dbReference type="SUPFAM" id="SSF52540">
    <property type="entry name" value="P-loop containing nucleoside triphosphate hydrolases"/>
    <property type="match status" value="1"/>
</dbReference>
<dbReference type="Proteomes" id="UP000243217">
    <property type="component" value="Unassembled WGS sequence"/>
</dbReference>
<dbReference type="OrthoDB" id="61815at2759"/>
<keyword evidence="1" id="KW-0963">Cytoplasm</keyword>
<keyword evidence="8" id="KW-1185">Reference proteome</keyword>
<gene>
    <name evidence="7" type="ORF">THRCLA_03414</name>
</gene>
<evidence type="ECO:0000313" key="8">
    <source>
        <dbReference type="Proteomes" id="UP000243217"/>
    </source>
</evidence>
<keyword evidence="2" id="KW-0547">Nucleotide-binding</keyword>
<dbReference type="AlphaFoldDB" id="A0A1W0A241"/>
<dbReference type="GO" id="GO:0005525">
    <property type="term" value="F:GTP binding"/>
    <property type="evidence" value="ECO:0007669"/>
    <property type="project" value="UniProtKB-KW"/>
</dbReference>
<dbReference type="PANTHER" id="PTHR45709">
    <property type="entry name" value="LARGE SUBUNIT GTPASE 1 HOMOLOG-RELATED"/>
    <property type="match status" value="1"/>
</dbReference>
<dbReference type="GO" id="GO:0003924">
    <property type="term" value="F:GTPase activity"/>
    <property type="evidence" value="ECO:0007669"/>
    <property type="project" value="InterPro"/>
</dbReference>
<proteinExistence type="predicted"/>
<evidence type="ECO:0000256" key="4">
    <source>
        <dbReference type="ARBA" id="ARBA00023134"/>
    </source>
</evidence>
<dbReference type="CDD" id="cd01857">
    <property type="entry name" value="HSR1_MMR1"/>
    <property type="match status" value="1"/>
</dbReference>